<comment type="caution">
    <text evidence="1">The sequence shown here is derived from an EMBL/GenBank/DDBJ whole genome shotgun (WGS) entry which is preliminary data.</text>
</comment>
<organism evidence="1 2">
    <name type="scientific">Bradyrhizobium centrolobii</name>
    <dbReference type="NCBI Taxonomy" id="1505087"/>
    <lineage>
        <taxon>Bacteria</taxon>
        <taxon>Pseudomonadati</taxon>
        <taxon>Pseudomonadota</taxon>
        <taxon>Alphaproteobacteria</taxon>
        <taxon>Hyphomicrobiales</taxon>
        <taxon>Nitrobacteraceae</taxon>
        <taxon>Bradyrhizobium</taxon>
    </lineage>
</organism>
<name>A0A176Z4U9_9BRAD</name>
<dbReference type="Proteomes" id="UP000076959">
    <property type="component" value="Unassembled WGS sequence"/>
</dbReference>
<dbReference type="AlphaFoldDB" id="A0A176Z4U9"/>
<accession>A0A176Z4U9</accession>
<protein>
    <submittedName>
        <fullName evidence="1">Uncharacterized protein</fullName>
    </submittedName>
</protein>
<evidence type="ECO:0000313" key="2">
    <source>
        <dbReference type="Proteomes" id="UP000076959"/>
    </source>
</evidence>
<evidence type="ECO:0000313" key="1">
    <source>
        <dbReference type="EMBL" id="OAF14855.1"/>
    </source>
</evidence>
<gene>
    <name evidence="1" type="ORF">AYJ54_41285</name>
</gene>
<dbReference type="EMBL" id="LUUB01000027">
    <property type="protein sequence ID" value="OAF14855.1"/>
    <property type="molecule type" value="Genomic_DNA"/>
</dbReference>
<keyword evidence="2" id="KW-1185">Reference proteome</keyword>
<proteinExistence type="predicted"/>
<sequence length="249" mass="25714">MPCGNINPLGITGTPVIDPATAAIYLDAAVERPNGPRHEVFALSLKDGAVLPATGNTFGAATWSDGEAVFRVGADLRRSENKSDYFAPSDWKTLDARDADLGGSNPFAGAGGGQALMLALGKDRKAYLLDRKSLGGIGGQLAAETVSELQIITSPVTYPVGNDIFVAFQAPGAHCPPPGRRYQLTVLKIAAGAPPTMTTAWCGALRGRGSAIVATVIPIRLCGCLAPKETIGCTRSAAIPASRYLPASP</sequence>
<dbReference type="STRING" id="1505087.AYJ54_41285"/>
<reference evidence="1 2" key="1">
    <citation type="submission" date="2016-03" db="EMBL/GenBank/DDBJ databases">
        <title>Draft Genome Sequence of the Strain BR 10245 (Bradyrhizobium sp.) isolated from nodules of Centrolobium paraense.</title>
        <authorList>
            <person name="Simoes-Araujo J.L.Sr."/>
            <person name="Barauna A.C."/>
            <person name="Silva K."/>
            <person name="Zilli J.E."/>
        </authorList>
    </citation>
    <scope>NUCLEOTIDE SEQUENCE [LARGE SCALE GENOMIC DNA]</scope>
    <source>
        <strain evidence="1 2">BR 10245</strain>
    </source>
</reference>